<evidence type="ECO:0000256" key="2">
    <source>
        <dbReference type="ARBA" id="ARBA00022448"/>
    </source>
</evidence>
<protein>
    <submittedName>
        <fullName evidence="6">Uncharacterized protein</fullName>
    </submittedName>
</protein>
<organism evidence="5 6">
    <name type="scientific">Panagrolaimus davidi</name>
    <dbReference type="NCBI Taxonomy" id="227884"/>
    <lineage>
        <taxon>Eukaryota</taxon>
        <taxon>Metazoa</taxon>
        <taxon>Ecdysozoa</taxon>
        <taxon>Nematoda</taxon>
        <taxon>Chromadorea</taxon>
        <taxon>Rhabditida</taxon>
        <taxon>Tylenchina</taxon>
        <taxon>Panagrolaimomorpha</taxon>
        <taxon>Panagrolaimoidea</taxon>
        <taxon>Panagrolaimidae</taxon>
        <taxon>Panagrolaimus</taxon>
    </lineage>
</organism>
<feature type="chain" id="PRO_5037732083" evidence="4">
    <location>
        <begin position="20"/>
        <end position="464"/>
    </location>
</feature>
<name>A0A914R0K6_9BILA</name>
<keyword evidence="5" id="KW-1185">Reference proteome</keyword>
<reference evidence="6" key="1">
    <citation type="submission" date="2022-11" db="UniProtKB">
        <authorList>
            <consortium name="WormBaseParasite"/>
        </authorList>
    </citation>
    <scope>IDENTIFICATION</scope>
</reference>
<feature type="signal peptide" evidence="4">
    <location>
        <begin position="1"/>
        <end position="19"/>
    </location>
</feature>
<dbReference type="GO" id="GO:0015031">
    <property type="term" value="P:protein transport"/>
    <property type="evidence" value="ECO:0007669"/>
    <property type="project" value="UniProtKB-KW"/>
</dbReference>
<sequence>MKINFVLLLFLLQLTIINAIEEEDDDELFDLSSAHNPEEFKELFLAQKGDPEKILKIFRALLLQGFTDDVVINMFKPVIISSLYDDYFPAQKEVLRVLDLLAESRIDQIDKEIIEALIQKFLHSRNVEILIKVLPLLAKIIKKDSKIREFAFSLHIDEHLFLLTGFKDPEVHVPVEIVREVTKFIKALCFLGDKNLSEKHRINLSIVTESFLFNAKADPEILKSVTWAYYYLTRPPNVKQYFLIDKLVKNHIKHLGHNDEELVLSTLHVIESVVDKNKPDQIEMFLSNGFLSKVPNLLASNSHEMIVGKTLEILGQLLSKPQNYLSAIVEAGIIPNVIENMFHKNVDIKNAAAIVICFVVPSSSLDQIKALIKNKAIHGLCHVLKYHEKEEPVVDGIIGGYLFILKSAKEFVKPVCEILDECDGIHILHRLKKHQNIAISKSADEIIQIFDYIMAEENSSRTEL</sequence>
<dbReference type="SUPFAM" id="SSF48371">
    <property type="entry name" value="ARM repeat"/>
    <property type="match status" value="1"/>
</dbReference>
<keyword evidence="3" id="KW-0653">Protein transport</keyword>
<dbReference type="AlphaFoldDB" id="A0A914R0K6"/>
<dbReference type="InterPro" id="IPR016024">
    <property type="entry name" value="ARM-type_fold"/>
</dbReference>
<dbReference type="Gene3D" id="1.25.10.10">
    <property type="entry name" value="Leucine-rich Repeat Variant"/>
    <property type="match status" value="1"/>
</dbReference>
<dbReference type="Proteomes" id="UP000887578">
    <property type="component" value="Unplaced"/>
</dbReference>
<accession>A0A914R0K6</accession>
<evidence type="ECO:0000256" key="3">
    <source>
        <dbReference type="ARBA" id="ARBA00022927"/>
    </source>
</evidence>
<proteinExistence type="inferred from homology"/>
<comment type="similarity">
    <text evidence="1">Belongs to the importin alpha family.</text>
</comment>
<dbReference type="InterPro" id="IPR011989">
    <property type="entry name" value="ARM-like"/>
</dbReference>
<evidence type="ECO:0000256" key="4">
    <source>
        <dbReference type="SAM" id="SignalP"/>
    </source>
</evidence>
<keyword evidence="2" id="KW-0813">Transport</keyword>
<dbReference type="PANTHER" id="PTHR23316">
    <property type="entry name" value="IMPORTIN ALPHA"/>
    <property type="match status" value="1"/>
</dbReference>
<keyword evidence="4" id="KW-0732">Signal</keyword>
<evidence type="ECO:0000313" key="6">
    <source>
        <dbReference type="WBParaSite" id="PDA_v2.g9985.t1"/>
    </source>
</evidence>
<dbReference type="WBParaSite" id="PDA_v2.g9985.t1">
    <property type="protein sequence ID" value="PDA_v2.g9985.t1"/>
    <property type="gene ID" value="PDA_v2.g9985"/>
</dbReference>
<evidence type="ECO:0000313" key="5">
    <source>
        <dbReference type="Proteomes" id="UP000887578"/>
    </source>
</evidence>
<evidence type="ECO:0000256" key="1">
    <source>
        <dbReference type="ARBA" id="ARBA00010394"/>
    </source>
</evidence>